<sequence length="318" mass="36347">MLTKHNGANNLNLRAFCIVTLSLLLTACAAGPERQSDQGRTATISTEQQVQPSSPDIRANQFILVEPLMPSPQRQLEIAQITQLLQEQDLNNEQRAVLLYRRGALYDALGMTTLARVDFNQLLEYRPGMADAYNYIGIHATQGGDYESAFEAFDSVIELDPDHPYVLLNRGIAAYYAGQYELAQVDFADHHYQGQGDAYRVLWLFFADRALNEEHAYQLLEQRKAKLDESWETNLVRLFTGEINAQQLMASTLHDVEDQIVLVERLTEAYFYLGKFEQLNNQNDDAANYFKLALATNLYEFVEHRYAHLELDKLRQQG</sequence>
<keyword evidence="3" id="KW-0677">Repeat</keyword>
<keyword evidence="4 9" id="KW-0802">TPR repeat</keyword>
<dbReference type="Pfam" id="PF13432">
    <property type="entry name" value="TPR_16"/>
    <property type="match status" value="1"/>
</dbReference>
<keyword evidence="7 12" id="KW-0449">Lipoprotein</keyword>
<dbReference type="Proteomes" id="UP000287410">
    <property type="component" value="Unassembled WGS sequence"/>
</dbReference>
<feature type="chain" id="PRO_5047349712" description="Lipoprotein NlpI" evidence="11">
    <location>
        <begin position="30"/>
        <end position="318"/>
    </location>
</feature>
<dbReference type="PROSITE" id="PS50005">
    <property type="entry name" value="TPR"/>
    <property type="match status" value="1"/>
</dbReference>
<dbReference type="NCBIfam" id="NF008391">
    <property type="entry name" value="PRK11189.1"/>
    <property type="match status" value="1"/>
</dbReference>
<dbReference type="InterPro" id="IPR023605">
    <property type="entry name" value="Lipoprotein_NlpI"/>
</dbReference>
<dbReference type="InterPro" id="IPR011990">
    <property type="entry name" value="TPR-like_helical_dom_sf"/>
</dbReference>
<comment type="caution">
    <text evidence="12">The sequence shown here is derived from an EMBL/GenBank/DDBJ whole genome shotgun (WGS) entry which is preliminary data.</text>
</comment>
<dbReference type="SUPFAM" id="SSF48452">
    <property type="entry name" value="TPR-like"/>
    <property type="match status" value="1"/>
</dbReference>
<comment type="function">
    <text evidence="8">May be involved in cell division.</text>
</comment>
<dbReference type="PROSITE" id="PS51257">
    <property type="entry name" value="PROKAR_LIPOPROTEIN"/>
    <property type="match status" value="1"/>
</dbReference>
<proteinExistence type="predicted"/>
<gene>
    <name evidence="12" type="ORF">CWE12_04050</name>
</gene>
<evidence type="ECO:0000256" key="11">
    <source>
        <dbReference type="SAM" id="SignalP"/>
    </source>
</evidence>
<dbReference type="SMART" id="SM00028">
    <property type="entry name" value="TPR"/>
    <property type="match status" value="4"/>
</dbReference>
<feature type="region of interest" description="Disordered" evidence="10">
    <location>
        <begin position="35"/>
        <end position="54"/>
    </location>
</feature>
<protein>
    <recommendedName>
        <fullName evidence="8">Lipoprotein NlpI</fullName>
    </recommendedName>
</protein>
<comment type="subcellular location">
    <subcellularLocation>
        <location evidence="8">Cell membrane</location>
    </subcellularLocation>
</comment>
<keyword evidence="6" id="KW-0564">Palmitate</keyword>
<keyword evidence="13" id="KW-1185">Reference proteome</keyword>
<evidence type="ECO:0000256" key="9">
    <source>
        <dbReference type="PROSITE-ProRule" id="PRU00339"/>
    </source>
</evidence>
<dbReference type="Gene3D" id="1.25.40.10">
    <property type="entry name" value="Tetratricopeptide repeat domain"/>
    <property type="match status" value="1"/>
</dbReference>
<dbReference type="PROSITE" id="PS50293">
    <property type="entry name" value="TPR_REGION"/>
    <property type="match status" value="1"/>
</dbReference>
<evidence type="ECO:0000256" key="6">
    <source>
        <dbReference type="ARBA" id="ARBA00023139"/>
    </source>
</evidence>
<reference evidence="12 13" key="1">
    <citation type="journal article" date="2018" name="Front. Microbiol.">
        <title>Genome-Based Analysis Reveals the Taxonomy and Diversity of the Family Idiomarinaceae.</title>
        <authorList>
            <person name="Liu Y."/>
            <person name="Lai Q."/>
            <person name="Shao Z."/>
        </authorList>
    </citation>
    <scope>NUCLEOTIDE SEQUENCE [LARGE SCALE GENOMIC DNA]</scope>
    <source>
        <strain evidence="12 13">GBSy1</strain>
    </source>
</reference>
<evidence type="ECO:0000256" key="8">
    <source>
        <dbReference type="PIRNR" id="PIRNR004654"/>
    </source>
</evidence>
<evidence type="ECO:0000313" key="13">
    <source>
        <dbReference type="Proteomes" id="UP000287410"/>
    </source>
</evidence>
<dbReference type="PIRSF" id="PIRSF004654">
    <property type="entry name" value="NlpI"/>
    <property type="match status" value="1"/>
</dbReference>
<evidence type="ECO:0000313" key="12">
    <source>
        <dbReference type="EMBL" id="RUO32162.1"/>
    </source>
</evidence>
<evidence type="ECO:0000256" key="1">
    <source>
        <dbReference type="ARBA" id="ARBA00022475"/>
    </source>
</evidence>
<comment type="subunit">
    <text evidence="8">Homodimer.</text>
</comment>
<organism evidence="12 13">
    <name type="scientific">Aliidiomarina sedimenti</name>
    <dbReference type="NCBI Taxonomy" id="1933879"/>
    <lineage>
        <taxon>Bacteria</taxon>
        <taxon>Pseudomonadati</taxon>
        <taxon>Pseudomonadota</taxon>
        <taxon>Gammaproteobacteria</taxon>
        <taxon>Alteromonadales</taxon>
        <taxon>Idiomarinaceae</taxon>
        <taxon>Aliidiomarina</taxon>
    </lineage>
</organism>
<evidence type="ECO:0000256" key="5">
    <source>
        <dbReference type="ARBA" id="ARBA00023136"/>
    </source>
</evidence>
<evidence type="ECO:0000256" key="3">
    <source>
        <dbReference type="ARBA" id="ARBA00022737"/>
    </source>
</evidence>
<keyword evidence="5 8" id="KW-0472">Membrane</keyword>
<evidence type="ECO:0000256" key="7">
    <source>
        <dbReference type="ARBA" id="ARBA00023288"/>
    </source>
</evidence>
<dbReference type="InterPro" id="IPR019734">
    <property type="entry name" value="TPR_rpt"/>
</dbReference>
<dbReference type="PANTHER" id="PTHR44858:SF1">
    <property type="entry name" value="UDP-N-ACETYLGLUCOSAMINE--PEPTIDE N-ACETYLGLUCOSAMINYLTRANSFERASE SPINDLY-RELATED"/>
    <property type="match status" value="1"/>
</dbReference>
<dbReference type="PANTHER" id="PTHR44858">
    <property type="entry name" value="TETRATRICOPEPTIDE REPEAT PROTEIN 6"/>
    <property type="match status" value="1"/>
</dbReference>
<name>A0ABY0C3L5_9GAMM</name>
<evidence type="ECO:0000256" key="2">
    <source>
        <dbReference type="ARBA" id="ARBA00022729"/>
    </source>
</evidence>
<feature type="repeat" description="TPR" evidence="9">
    <location>
        <begin position="130"/>
        <end position="163"/>
    </location>
</feature>
<accession>A0ABY0C3L5</accession>
<evidence type="ECO:0000256" key="10">
    <source>
        <dbReference type="SAM" id="MobiDB-lite"/>
    </source>
</evidence>
<keyword evidence="1 8" id="KW-1003">Cell membrane</keyword>
<dbReference type="InterPro" id="IPR050498">
    <property type="entry name" value="Ycf3"/>
</dbReference>
<feature type="compositionally biased region" description="Polar residues" evidence="10">
    <location>
        <begin position="38"/>
        <end position="54"/>
    </location>
</feature>
<keyword evidence="2 11" id="KW-0732">Signal</keyword>
<evidence type="ECO:0000256" key="4">
    <source>
        <dbReference type="ARBA" id="ARBA00022803"/>
    </source>
</evidence>
<dbReference type="EMBL" id="PIPN01000001">
    <property type="protein sequence ID" value="RUO32162.1"/>
    <property type="molecule type" value="Genomic_DNA"/>
</dbReference>
<feature type="signal peptide" evidence="11">
    <location>
        <begin position="1"/>
        <end position="29"/>
    </location>
</feature>